<comment type="caution">
    <text evidence="4">The sequence shown here is derived from an EMBL/GenBank/DDBJ whole genome shotgun (WGS) entry which is preliminary data.</text>
</comment>
<dbReference type="Pfam" id="PF02632">
    <property type="entry name" value="BioY"/>
    <property type="match status" value="1"/>
</dbReference>
<feature type="transmembrane region" description="Helical" evidence="3">
    <location>
        <begin position="40"/>
        <end position="59"/>
    </location>
</feature>
<dbReference type="EMBL" id="JABACJ020000003">
    <property type="protein sequence ID" value="MBU3875313.1"/>
    <property type="molecule type" value="Genomic_DNA"/>
</dbReference>
<reference evidence="4 5" key="1">
    <citation type="submission" date="2021-06" db="EMBL/GenBank/DDBJ databases">
        <title>Faecalicatena sp. nov. isolated from porcine feces.</title>
        <authorList>
            <person name="Oh B.S."/>
            <person name="Lee J.H."/>
        </authorList>
    </citation>
    <scope>NUCLEOTIDE SEQUENCE [LARGE SCALE GENOMIC DNA]</scope>
    <source>
        <strain evidence="4 5">AGMB00832</strain>
    </source>
</reference>
<evidence type="ECO:0000313" key="4">
    <source>
        <dbReference type="EMBL" id="MBU3875313.1"/>
    </source>
</evidence>
<dbReference type="Proteomes" id="UP000723714">
    <property type="component" value="Unassembled WGS sequence"/>
</dbReference>
<dbReference type="PIRSF" id="PIRSF016661">
    <property type="entry name" value="BioY"/>
    <property type="match status" value="1"/>
</dbReference>
<name>A0ABS6D160_9FIRM</name>
<keyword evidence="2" id="KW-0813">Transport</keyword>
<keyword evidence="2 3" id="KW-0472">Membrane</keyword>
<evidence type="ECO:0000256" key="2">
    <source>
        <dbReference type="PIRNR" id="PIRNR016661"/>
    </source>
</evidence>
<accession>A0ABS6D160</accession>
<feature type="transmembrane region" description="Helical" evidence="3">
    <location>
        <begin position="94"/>
        <end position="112"/>
    </location>
</feature>
<evidence type="ECO:0000313" key="5">
    <source>
        <dbReference type="Proteomes" id="UP000723714"/>
    </source>
</evidence>
<comment type="subcellular location">
    <subcellularLocation>
        <location evidence="2">Cell membrane</location>
        <topology evidence="2">Multi-pass membrane protein</topology>
    </subcellularLocation>
</comment>
<dbReference type="InterPro" id="IPR003784">
    <property type="entry name" value="BioY"/>
</dbReference>
<keyword evidence="2" id="KW-1003">Cell membrane</keyword>
<sequence length="187" mass="19858">MEQTSSKHSLITTKQLTLIGVMTAVICLLAPFAIPIPFSPIPITLATLVLYITAFVLGPKLGTISCLIYLLLGAVGLPVFSGFSGGFAKIAGPTGGYMLGYLFLTLTVGFFVEHFSGRPLFYALGLILGTALCYLFGTIWLGVQMNLSLMQALAAGVIPYLPGDIIKIIIACLFGPKLRTAIQRLGN</sequence>
<organism evidence="4 5">
    <name type="scientific">Faecalicatena faecalis</name>
    <dbReference type="NCBI Taxonomy" id="2726362"/>
    <lineage>
        <taxon>Bacteria</taxon>
        <taxon>Bacillati</taxon>
        <taxon>Bacillota</taxon>
        <taxon>Clostridia</taxon>
        <taxon>Lachnospirales</taxon>
        <taxon>Lachnospiraceae</taxon>
        <taxon>Faecalicatena</taxon>
    </lineage>
</organism>
<gene>
    <name evidence="4" type="ORF">HGO97_005710</name>
</gene>
<feature type="transmembrane region" description="Helical" evidence="3">
    <location>
        <begin position="149"/>
        <end position="174"/>
    </location>
</feature>
<dbReference type="PANTHER" id="PTHR34295:SF1">
    <property type="entry name" value="BIOTIN TRANSPORTER BIOY"/>
    <property type="match status" value="1"/>
</dbReference>
<keyword evidence="5" id="KW-1185">Reference proteome</keyword>
<comment type="similarity">
    <text evidence="1 2">Belongs to the BioY family.</text>
</comment>
<feature type="transmembrane region" description="Helical" evidence="3">
    <location>
        <begin position="119"/>
        <end position="143"/>
    </location>
</feature>
<dbReference type="PANTHER" id="PTHR34295">
    <property type="entry name" value="BIOTIN TRANSPORTER BIOY"/>
    <property type="match status" value="1"/>
</dbReference>
<feature type="transmembrane region" description="Helical" evidence="3">
    <location>
        <begin position="66"/>
        <end position="88"/>
    </location>
</feature>
<evidence type="ECO:0000256" key="1">
    <source>
        <dbReference type="ARBA" id="ARBA00010692"/>
    </source>
</evidence>
<dbReference type="RefSeq" id="WP_216240225.1">
    <property type="nucleotide sequence ID" value="NZ_JABACJ020000003.1"/>
</dbReference>
<feature type="transmembrane region" description="Helical" evidence="3">
    <location>
        <begin position="16"/>
        <end position="34"/>
    </location>
</feature>
<evidence type="ECO:0000256" key="3">
    <source>
        <dbReference type="SAM" id="Phobius"/>
    </source>
</evidence>
<keyword evidence="3" id="KW-1133">Transmembrane helix</keyword>
<protein>
    <recommendedName>
        <fullName evidence="2">Biotin transporter</fullName>
    </recommendedName>
</protein>
<keyword evidence="3" id="KW-0812">Transmembrane</keyword>
<proteinExistence type="inferred from homology"/>